<dbReference type="EnsemblPlants" id="AET7Gv20378500.10">
    <property type="protein sequence ID" value="AET7Gv20378500.10"/>
    <property type="gene ID" value="AET7Gv20378500"/>
</dbReference>
<reference evidence="2" key="3">
    <citation type="journal article" date="2017" name="Nature">
        <title>Genome sequence of the progenitor of the wheat D genome Aegilops tauschii.</title>
        <authorList>
            <person name="Luo M.C."/>
            <person name="Gu Y.Q."/>
            <person name="Puiu D."/>
            <person name="Wang H."/>
            <person name="Twardziok S.O."/>
            <person name="Deal K.R."/>
            <person name="Huo N."/>
            <person name="Zhu T."/>
            <person name="Wang L."/>
            <person name="Wang Y."/>
            <person name="McGuire P.E."/>
            <person name="Liu S."/>
            <person name="Long H."/>
            <person name="Ramasamy R.K."/>
            <person name="Rodriguez J.C."/>
            <person name="Van S.L."/>
            <person name="Yuan L."/>
            <person name="Wang Z."/>
            <person name="Xia Z."/>
            <person name="Xiao L."/>
            <person name="Anderson O.D."/>
            <person name="Ouyang S."/>
            <person name="Liang Y."/>
            <person name="Zimin A.V."/>
            <person name="Pertea G."/>
            <person name="Qi P."/>
            <person name="Bennetzen J.L."/>
            <person name="Dai X."/>
            <person name="Dawson M.W."/>
            <person name="Muller H.G."/>
            <person name="Kugler K."/>
            <person name="Rivarola-Duarte L."/>
            <person name="Spannagl M."/>
            <person name="Mayer K.F.X."/>
            <person name="Lu F.H."/>
            <person name="Bevan M.W."/>
            <person name="Leroy P."/>
            <person name="Li P."/>
            <person name="You F.M."/>
            <person name="Sun Q."/>
            <person name="Liu Z."/>
            <person name="Lyons E."/>
            <person name="Wicker T."/>
            <person name="Salzberg S.L."/>
            <person name="Devos K.M."/>
            <person name="Dvorak J."/>
        </authorList>
    </citation>
    <scope>NUCLEOTIDE SEQUENCE [LARGE SCALE GENOMIC DNA]</scope>
    <source>
        <strain evidence="2">cv. AL8/78</strain>
    </source>
</reference>
<sequence length="108" mass="12617">MCSTSLSISSWMLMIIIISTFLFDSDESKNSFCINLPSSVFPYSSSDEPSASIVLPTKKSQKTARTICRTERGWRRCLERRDDRVGILWQWWWRSGVETTTRLGWQWS</sequence>
<reference evidence="2" key="5">
    <citation type="journal article" date="2021" name="G3 (Bethesda)">
        <title>Aegilops tauschii genome assembly Aet v5.0 features greater sequence contiguity and improved annotation.</title>
        <authorList>
            <person name="Wang L."/>
            <person name="Zhu T."/>
            <person name="Rodriguez J.C."/>
            <person name="Deal K.R."/>
            <person name="Dubcovsky J."/>
            <person name="McGuire P.E."/>
            <person name="Lux T."/>
            <person name="Spannagl M."/>
            <person name="Mayer K.F.X."/>
            <person name="Baldrich P."/>
            <person name="Meyers B.C."/>
            <person name="Huo N."/>
            <person name="Gu Y.Q."/>
            <person name="Zhou H."/>
            <person name="Devos K.M."/>
            <person name="Bennetzen J.L."/>
            <person name="Unver T."/>
            <person name="Budak H."/>
            <person name="Gulick P.J."/>
            <person name="Galiba G."/>
            <person name="Kalapos B."/>
            <person name="Nelson D.R."/>
            <person name="Li P."/>
            <person name="You F.M."/>
            <person name="Luo M.C."/>
            <person name="Dvorak J."/>
        </authorList>
    </citation>
    <scope>NUCLEOTIDE SEQUENCE [LARGE SCALE GENOMIC DNA]</scope>
    <source>
        <strain evidence="2">cv. AL8/78</strain>
    </source>
</reference>
<name>A0A453QZ43_AEGTS</name>
<evidence type="ECO:0000313" key="2">
    <source>
        <dbReference type="EnsemblPlants" id="AET7Gv20378500.10"/>
    </source>
</evidence>
<evidence type="ECO:0000313" key="3">
    <source>
        <dbReference type="Proteomes" id="UP000015105"/>
    </source>
</evidence>
<evidence type="ECO:0000256" key="1">
    <source>
        <dbReference type="SAM" id="Phobius"/>
    </source>
</evidence>
<feature type="transmembrane region" description="Helical" evidence="1">
    <location>
        <begin position="6"/>
        <end position="23"/>
    </location>
</feature>
<dbReference type="AlphaFoldDB" id="A0A453QZ43"/>
<reference evidence="3" key="1">
    <citation type="journal article" date="2014" name="Science">
        <title>Ancient hybridizations among the ancestral genomes of bread wheat.</title>
        <authorList>
            <consortium name="International Wheat Genome Sequencing Consortium,"/>
            <person name="Marcussen T."/>
            <person name="Sandve S.R."/>
            <person name="Heier L."/>
            <person name="Spannagl M."/>
            <person name="Pfeifer M."/>
            <person name="Jakobsen K.S."/>
            <person name="Wulff B.B."/>
            <person name="Steuernagel B."/>
            <person name="Mayer K.F."/>
            <person name="Olsen O.A."/>
        </authorList>
    </citation>
    <scope>NUCLEOTIDE SEQUENCE [LARGE SCALE GENOMIC DNA]</scope>
    <source>
        <strain evidence="3">cv. AL8/78</strain>
    </source>
</reference>
<keyword evidence="1" id="KW-0812">Transmembrane</keyword>
<keyword evidence="1" id="KW-0472">Membrane</keyword>
<protein>
    <submittedName>
        <fullName evidence="2">Uncharacterized protein</fullName>
    </submittedName>
</protein>
<reference evidence="3" key="2">
    <citation type="journal article" date="2017" name="Nat. Plants">
        <title>The Aegilops tauschii genome reveals multiple impacts of transposons.</title>
        <authorList>
            <person name="Zhao G."/>
            <person name="Zou C."/>
            <person name="Li K."/>
            <person name="Wang K."/>
            <person name="Li T."/>
            <person name="Gao L."/>
            <person name="Zhang X."/>
            <person name="Wang H."/>
            <person name="Yang Z."/>
            <person name="Liu X."/>
            <person name="Jiang W."/>
            <person name="Mao L."/>
            <person name="Kong X."/>
            <person name="Jiao Y."/>
            <person name="Jia J."/>
        </authorList>
    </citation>
    <scope>NUCLEOTIDE SEQUENCE [LARGE SCALE GENOMIC DNA]</scope>
    <source>
        <strain evidence="3">cv. AL8/78</strain>
    </source>
</reference>
<keyword evidence="3" id="KW-1185">Reference proteome</keyword>
<reference evidence="2" key="4">
    <citation type="submission" date="2019-03" db="UniProtKB">
        <authorList>
            <consortium name="EnsemblPlants"/>
        </authorList>
    </citation>
    <scope>IDENTIFICATION</scope>
</reference>
<dbReference type="Proteomes" id="UP000015105">
    <property type="component" value="Chromosome 7D"/>
</dbReference>
<proteinExistence type="predicted"/>
<keyword evidence="1" id="KW-1133">Transmembrane helix</keyword>
<organism evidence="2 3">
    <name type="scientific">Aegilops tauschii subsp. strangulata</name>
    <name type="common">Goatgrass</name>
    <dbReference type="NCBI Taxonomy" id="200361"/>
    <lineage>
        <taxon>Eukaryota</taxon>
        <taxon>Viridiplantae</taxon>
        <taxon>Streptophyta</taxon>
        <taxon>Embryophyta</taxon>
        <taxon>Tracheophyta</taxon>
        <taxon>Spermatophyta</taxon>
        <taxon>Magnoliopsida</taxon>
        <taxon>Liliopsida</taxon>
        <taxon>Poales</taxon>
        <taxon>Poaceae</taxon>
        <taxon>BOP clade</taxon>
        <taxon>Pooideae</taxon>
        <taxon>Triticodae</taxon>
        <taxon>Triticeae</taxon>
        <taxon>Triticinae</taxon>
        <taxon>Aegilops</taxon>
    </lineage>
</organism>
<accession>A0A453QZ43</accession>
<dbReference type="Gramene" id="AET7Gv20378500.10">
    <property type="protein sequence ID" value="AET7Gv20378500.10"/>
    <property type="gene ID" value="AET7Gv20378500"/>
</dbReference>